<protein>
    <recommendedName>
        <fullName evidence="3">Radical SAM protein</fullName>
    </recommendedName>
</protein>
<keyword evidence="2" id="KW-1185">Reference proteome</keyword>
<dbReference type="RefSeq" id="WP_224191457.1">
    <property type="nucleotide sequence ID" value="NZ_JAIRAU010000008.1"/>
</dbReference>
<organism evidence="1 2">
    <name type="scientific">Nannocystis pusilla</name>
    <dbReference type="NCBI Taxonomy" id="889268"/>
    <lineage>
        <taxon>Bacteria</taxon>
        <taxon>Pseudomonadati</taxon>
        <taxon>Myxococcota</taxon>
        <taxon>Polyangia</taxon>
        <taxon>Nannocystales</taxon>
        <taxon>Nannocystaceae</taxon>
        <taxon>Nannocystis</taxon>
    </lineage>
</organism>
<comment type="caution">
    <text evidence="1">The sequence shown here is derived from an EMBL/GenBank/DDBJ whole genome shotgun (WGS) entry which is preliminary data.</text>
</comment>
<evidence type="ECO:0000313" key="2">
    <source>
        <dbReference type="Proteomes" id="UP001139031"/>
    </source>
</evidence>
<dbReference type="Proteomes" id="UP001139031">
    <property type="component" value="Unassembled WGS sequence"/>
</dbReference>
<accession>A0ABS7TN86</accession>
<reference evidence="1" key="1">
    <citation type="submission" date="2021-08" db="EMBL/GenBank/DDBJ databases">
        <authorList>
            <person name="Stevens D.C."/>
        </authorList>
    </citation>
    <scope>NUCLEOTIDE SEQUENCE</scope>
    <source>
        <strain evidence="1">DSM 53165</strain>
    </source>
</reference>
<name>A0ABS7TN86_9BACT</name>
<sequence length="287" mass="30676">MSSGFTTLQVLSSCTGLHVILGSRAGAPVPSANPELALAGLLGEFEARGERVTVVTLRLARREDSTWAEPALRWLTAHGRRVIVRSPATLARSLVLRAKDCGASVAFEIAHQKVEIQRALLGAEADAAPALLLQAQYLRRLGVPVSVHLGPLLAGLHDRPFGPDFEPLLRHISAAELHDLHFVPGRLTPARIQALAGVLDADTMTSVLRRYGVPPAAKSRDAAPTSTGWRLTAQATGALVEGLKGLAERHGMRLDACGCAAHCHRDEQRREPIPVQGPGLFAAHGWH</sequence>
<evidence type="ECO:0008006" key="3">
    <source>
        <dbReference type="Google" id="ProtNLM"/>
    </source>
</evidence>
<evidence type="ECO:0000313" key="1">
    <source>
        <dbReference type="EMBL" id="MBZ5709688.1"/>
    </source>
</evidence>
<proteinExistence type="predicted"/>
<dbReference type="EMBL" id="JAIRAU010000008">
    <property type="protein sequence ID" value="MBZ5709688.1"/>
    <property type="molecule type" value="Genomic_DNA"/>
</dbReference>
<gene>
    <name evidence="1" type="ORF">K7C98_10480</name>
</gene>